<dbReference type="AlphaFoldDB" id="A0A7R9ZCZ1"/>
<organism evidence="3">
    <name type="scientific">Pseudictyota dubia</name>
    <dbReference type="NCBI Taxonomy" id="2749911"/>
    <lineage>
        <taxon>Eukaryota</taxon>
        <taxon>Sar</taxon>
        <taxon>Stramenopiles</taxon>
        <taxon>Ochrophyta</taxon>
        <taxon>Bacillariophyta</taxon>
        <taxon>Mediophyceae</taxon>
        <taxon>Biddulphiophycidae</taxon>
        <taxon>Eupodiscales</taxon>
        <taxon>Odontellaceae</taxon>
        <taxon>Pseudictyota</taxon>
    </lineage>
</organism>
<reference evidence="3" key="1">
    <citation type="submission" date="2021-01" db="EMBL/GenBank/DDBJ databases">
        <authorList>
            <person name="Corre E."/>
            <person name="Pelletier E."/>
            <person name="Niang G."/>
            <person name="Scheremetjew M."/>
            <person name="Finn R."/>
            <person name="Kale V."/>
            <person name="Holt S."/>
            <person name="Cochrane G."/>
            <person name="Meng A."/>
            <person name="Brown T."/>
            <person name="Cohen L."/>
        </authorList>
    </citation>
    <scope>NUCLEOTIDE SEQUENCE</scope>
    <source>
        <strain evidence="3">CCMP147</strain>
    </source>
</reference>
<feature type="region of interest" description="Disordered" evidence="2">
    <location>
        <begin position="175"/>
        <end position="214"/>
    </location>
</feature>
<dbReference type="EMBL" id="HBED01030489">
    <property type="protein sequence ID" value="CAD8316482.1"/>
    <property type="molecule type" value="Transcribed_RNA"/>
</dbReference>
<gene>
    <name evidence="3" type="ORF">TDUB1175_LOCUS15275</name>
</gene>
<proteinExistence type="predicted"/>
<evidence type="ECO:0000313" key="3">
    <source>
        <dbReference type="EMBL" id="CAD8316482.1"/>
    </source>
</evidence>
<keyword evidence="1" id="KW-0175">Coiled coil</keyword>
<name>A0A7R9ZCZ1_9STRA</name>
<feature type="compositionally biased region" description="Low complexity" evidence="2">
    <location>
        <begin position="38"/>
        <end position="49"/>
    </location>
</feature>
<accession>A0A7R9ZCZ1</accession>
<protein>
    <submittedName>
        <fullName evidence="3">Uncharacterized protein</fullName>
    </submittedName>
</protein>
<feature type="compositionally biased region" description="Basic and acidic residues" evidence="2">
    <location>
        <begin position="191"/>
        <end position="205"/>
    </location>
</feature>
<sequence length="296" mass="33506">MEEEVQGAQTEFEGLMSAMPLSSDVKSDRQLESPQKTSRSPSQLASSPSHVDDLHCRYGSFISELHSRHSTELRMWSDKLRERTNERDGALASAQGLEQRAMALQTEADQGQKEVEALKTKHERRMEKMKQDHARNIEKRDKEIKELKKLLKSARCVDGNSHSWTQRRKWGFGNNRRRIGFDDPAANTGSSDDKGSDRSVERENEPNADVEEDCCSESELAVAKTVIARLQHQLQSKDAEIEELTASNAAQASALYAARQETSRLRADRDILEIERSNEAKAIHERYGAVISELQK</sequence>
<feature type="coiled-coil region" evidence="1">
    <location>
        <begin position="94"/>
        <end position="157"/>
    </location>
</feature>
<feature type="region of interest" description="Disordered" evidence="2">
    <location>
        <begin position="1"/>
        <end position="53"/>
    </location>
</feature>
<evidence type="ECO:0000256" key="2">
    <source>
        <dbReference type="SAM" id="MobiDB-lite"/>
    </source>
</evidence>
<evidence type="ECO:0000256" key="1">
    <source>
        <dbReference type="SAM" id="Coils"/>
    </source>
</evidence>